<dbReference type="AlphaFoldDB" id="A0A4Z1DEH4"/>
<keyword evidence="3" id="KW-1185">Reference proteome</keyword>
<dbReference type="Pfam" id="PF14085">
    <property type="entry name" value="DUF4265"/>
    <property type="match status" value="1"/>
</dbReference>
<gene>
    <name evidence="2" type="ORF">E5082_22890</name>
</gene>
<protein>
    <submittedName>
        <fullName evidence="2">DUF4265 domain-containing protein</fullName>
    </submittedName>
</protein>
<name>A0A4Z1DEH4_STRGP</name>
<feature type="compositionally biased region" description="Basic and acidic residues" evidence="1">
    <location>
        <begin position="1"/>
        <end position="13"/>
    </location>
</feature>
<evidence type="ECO:0000313" key="2">
    <source>
        <dbReference type="EMBL" id="TGN80244.1"/>
    </source>
</evidence>
<comment type="caution">
    <text evidence="2">The sequence shown here is derived from an EMBL/GenBank/DDBJ whole genome shotgun (WGS) entry which is preliminary data.</text>
</comment>
<evidence type="ECO:0000256" key="1">
    <source>
        <dbReference type="SAM" id="MobiDB-lite"/>
    </source>
</evidence>
<organism evidence="2 3">
    <name type="scientific">Streptomyces griseoluteus</name>
    <dbReference type="NCBI Taxonomy" id="29306"/>
    <lineage>
        <taxon>Bacteria</taxon>
        <taxon>Bacillati</taxon>
        <taxon>Actinomycetota</taxon>
        <taxon>Actinomycetes</taxon>
        <taxon>Kitasatosporales</taxon>
        <taxon>Streptomycetaceae</taxon>
        <taxon>Streptomyces</taxon>
    </lineage>
</organism>
<dbReference type="InterPro" id="IPR025361">
    <property type="entry name" value="DUF4265"/>
</dbReference>
<dbReference type="EMBL" id="SRRU01000008">
    <property type="protein sequence ID" value="TGN80244.1"/>
    <property type="molecule type" value="Genomic_DNA"/>
</dbReference>
<proteinExistence type="predicted"/>
<evidence type="ECO:0000313" key="3">
    <source>
        <dbReference type="Proteomes" id="UP000298513"/>
    </source>
</evidence>
<reference evidence="2 3" key="1">
    <citation type="submission" date="2019-04" db="EMBL/GenBank/DDBJ databases">
        <title>Streptomyces sp. nov. Bv016 isolated from bark of Buahinia variegata.</title>
        <authorList>
            <person name="Kanchanasin P."/>
            <person name="Tanasupawat S."/>
            <person name="Yuki M."/>
            <person name="Kudo T."/>
        </authorList>
    </citation>
    <scope>NUCLEOTIDE SEQUENCE [LARGE SCALE GENOMIC DNA]</scope>
    <source>
        <strain evidence="2 3">JCM 4765</strain>
    </source>
</reference>
<sequence>MSERAPPHQDRGNCCRISESGPSSRRHPIIIITHEDPIGRGPANYMIHADLSDPQDDWREQLWTRRLTEDTFEVACLPFFTYGIFYRDVVTIDSNHLVNKVLRKSGHRTLRVALVADHVDRDQVHELLHGKAVDAGLPCEWLQGTYLAVDLPPGADEAPFVEALEPLAHAGALHWEIDS</sequence>
<dbReference type="Proteomes" id="UP000298513">
    <property type="component" value="Unassembled WGS sequence"/>
</dbReference>
<accession>A0A4Z1DEH4</accession>
<feature type="region of interest" description="Disordered" evidence="1">
    <location>
        <begin position="1"/>
        <end position="23"/>
    </location>
</feature>